<comment type="caution">
    <text evidence="1">The sequence shown here is derived from an EMBL/GenBank/DDBJ whole genome shotgun (WGS) entry which is preliminary data.</text>
</comment>
<sequence length="258" mass="29220">MTFRSFWGRRWHAWTPNNAEIQPLAAGVRLALTQYDRIVYSDAQLDDYVAGDLRWQAPVRLQLEAQFCGDPEHFVGTAGFGWWNDPAGTGLRRLRLPQALWFFYASAASNLELTANGASNGWLAMSFVPRLALCLALLPLAPLAVVLSQNSWLRQRCCLPLLQLALGVRSQPIQLAWNAWQHYQIDWYADRVEFWLDQQLVLKTRNLPTSKLGLILWLDNQYAQISPRGIVRGGLLAHQSQALEIRNLSISALRNAAI</sequence>
<evidence type="ECO:0008006" key="3">
    <source>
        <dbReference type="Google" id="ProtNLM"/>
    </source>
</evidence>
<name>A0A0P6XX34_9CHLR</name>
<evidence type="ECO:0000313" key="1">
    <source>
        <dbReference type="EMBL" id="KPL80329.1"/>
    </source>
</evidence>
<dbReference type="OrthoDB" id="160693at2"/>
<organism evidence="1 2">
    <name type="scientific">Herpetosiphon geysericola</name>
    <dbReference type="NCBI Taxonomy" id="70996"/>
    <lineage>
        <taxon>Bacteria</taxon>
        <taxon>Bacillati</taxon>
        <taxon>Chloroflexota</taxon>
        <taxon>Chloroflexia</taxon>
        <taxon>Herpetosiphonales</taxon>
        <taxon>Herpetosiphonaceae</taxon>
        <taxon>Herpetosiphon</taxon>
    </lineage>
</organism>
<dbReference type="EMBL" id="LGKP01000040">
    <property type="protein sequence ID" value="KPL80329.1"/>
    <property type="molecule type" value="Genomic_DNA"/>
</dbReference>
<dbReference type="STRING" id="70996.SE18_25140"/>
<keyword evidence="2" id="KW-1185">Reference proteome</keyword>
<dbReference type="AlphaFoldDB" id="A0A0P6XX34"/>
<dbReference type="Proteomes" id="UP000050277">
    <property type="component" value="Unassembled WGS sequence"/>
</dbReference>
<protein>
    <recommendedName>
        <fullName evidence="3">GH16 domain-containing protein</fullName>
    </recommendedName>
</protein>
<accession>A0A0P6XX34</accession>
<evidence type="ECO:0000313" key="2">
    <source>
        <dbReference type="Proteomes" id="UP000050277"/>
    </source>
</evidence>
<proteinExistence type="predicted"/>
<gene>
    <name evidence="1" type="ORF">SE18_25140</name>
</gene>
<reference evidence="1 2" key="1">
    <citation type="submission" date="2015-07" db="EMBL/GenBank/DDBJ databases">
        <title>Whole genome sequence of Herpetosiphon geysericola DSM 7119.</title>
        <authorList>
            <person name="Hemp J."/>
            <person name="Ward L.M."/>
            <person name="Pace L.A."/>
            <person name="Fischer W.W."/>
        </authorList>
    </citation>
    <scope>NUCLEOTIDE SEQUENCE [LARGE SCALE GENOMIC DNA]</scope>
    <source>
        <strain evidence="1 2">DSM 7119</strain>
    </source>
</reference>
<dbReference type="RefSeq" id="WP_054537222.1">
    <property type="nucleotide sequence ID" value="NZ_LGKP01000040.1"/>
</dbReference>